<protein>
    <submittedName>
        <fullName evidence="7">DMBT1 protein</fullName>
    </submittedName>
</protein>
<keyword evidence="4" id="KW-0325">Glycoprotein</keyword>
<dbReference type="PANTHER" id="PTHR19331">
    <property type="entry name" value="SCAVENGER RECEPTOR DOMAIN-CONTAINING"/>
    <property type="match status" value="1"/>
</dbReference>
<feature type="non-terminal residue" evidence="7">
    <location>
        <position position="168"/>
    </location>
</feature>
<sequence length="168" mass="18169">GEGPIWLDDVTCEGTETALALCRARPWGHHNCHHGEDAGVVCAGNSQVCWQVRLVNGSSRCVGRVEVLHKRRWGTVCDDTWDLTDAQVICRHLGCGRALAAPGHAYFGRGSDPIWLDGTHCTGEELTLAQCHLHTWGEHNCGHSEDAGVVCSGVLRCAQMSTGELRCA</sequence>
<name>A0A7L2T235_POMRU</name>
<evidence type="ECO:0000256" key="5">
    <source>
        <dbReference type="PROSITE-ProRule" id="PRU00196"/>
    </source>
</evidence>
<keyword evidence="1" id="KW-0732">Signal</keyword>
<keyword evidence="2" id="KW-0677">Repeat</keyword>
<feature type="disulfide bond" evidence="5">
    <location>
        <begin position="90"/>
        <end position="151"/>
    </location>
</feature>
<organism evidence="7 8">
    <name type="scientific">Pomatostomus ruficeps</name>
    <name type="common">Chestnut-crowned babbler</name>
    <dbReference type="NCBI Taxonomy" id="9176"/>
    <lineage>
        <taxon>Eukaryota</taxon>
        <taxon>Metazoa</taxon>
        <taxon>Chordata</taxon>
        <taxon>Craniata</taxon>
        <taxon>Vertebrata</taxon>
        <taxon>Euteleostomi</taxon>
        <taxon>Archelosauria</taxon>
        <taxon>Archosauria</taxon>
        <taxon>Dinosauria</taxon>
        <taxon>Saurischia</taxon>
        <taxon>Theropoda</taxon>
        <taxon>Coelurosauria</taxon>
        <taxon>Aves</taxon>
        <taxon>Neognathae</taxon>
        <taxon>Neoaves</taxon>
        <taxon>Telluraves</taxon>
        <taxon>Australaves</taxon>
        <taxon>Passeriformes</taxon>
        <taxon>Sylvioidea</taxon>
        <taxon>Timaliidae</taxon>
        <taxon>Pomatostomus</taxon>
    </lineage>
</organism>
<dbReference type="AlphaFoldDB" id="A0A7L2T235"/>
<evidence type="ECO:0000256" key="3">
    <source>
        <dbReference type="ARBA" id="ARBA00023157"/>
    </source>
</evidence>
<feature type="domain" description="SRCR" evidence="6">
    <location>
        <begin position="1"/>
        <end position="43"/>
    </location>
</feature>
<gene>
    <name evidence="7" type="primary">Dmbt1_0</name>
    <name evidence="7" type="ORF">POSRUF_R03310</name>
</gene>
<dbReference type="SMART" id="SM00202">
    <property type="entry name" value="SR"/>
    <property type="match status" value="1"/>
</dbReference>
<dbReference type="PROSITE" id="PS50287">
    <property type="entry name" value="SRCR_2"/>
    <property type="match status" value="2"/>
</dbReference>
<feature type="disulfide bond" evidence="5">
    <location>
        <begin position="77"/>
        <end position="141"/>
    </location>
</feature>
<feature type="domain" description="SRCR" evidence="6">
    <location>
        <begin position="52"/>
        <end position="152"/>
    </location>
</feature>
<keyword evidence="8" id="KW-1185">Reference proteome</keyword>
<dbReference type="OrthoDB" id="536948at2759"/>
<dbReference type="Gene3D" id="3.10.250.10">
    <property type="entry name" value="SRCR-like domain"/>
    <property type="match status" value="2"/>
</dbReference>
<evidence type="ECO:0000259" key="6">
    <source>
        <dbReference type="PROSITE" id="PS50287"/>
    </source>
</evidence>
<evidence type="ECO:0000256" key="2">
    <source>
        <dbReference type="ARBA" id="ARBA00022737"/>
    </source>
</evidence>
<comment type="caution">
    <text evidence="5">Lacks conserved residue(s) required for the propagation of feature annotation.</text>
</comment>
<evidence type="ECO:0000256" key="4">
    <source>
        <dbReference type="ARBA" id="ARBA00023180"/>
    </source>
</evidence>
<dbReference type="Proteomes" id="UP000583496">
    <property type="component" value="Unassembled WGS sequence"/>
</dbReference>
<keyword evidence="3 5" id="KW-1015">Disulfide bond</keyword>
<dbReference type="PRINTS" id="PR00258">
    <property type="entry name" value="SPERACTRCPTR"/>
</dbReference>
<dbReference type="PROSITE" id="PS00420">
    <property type="entry name" value="SRCR_1"/>
    <property type="match status" value="1"/>
</dbReference>
<dbReference type="GO" id="GO:0016020">
    <property type="term" value="C:membrane"/>
    <property type="evidence" value="ECO:0007669"/>
    <property type="project" value="InterPro"/>
</dbReference>
<dbReference type="InterPro" id="IPR001190">
    <property type="entry name" value="SRCR"/>
</dbReference>
<dbReference type="FunFam" id="3.10.250.10:FF:000006">
    <property type="entry name" value="neurotrypsin isoform X2"/>
    <property type="match status" value="1"/>
</dbReference>
<reference evidence="7 8" key="1">
    <citation type="submission" date="2019-09" db="EMBL/GenBank/DDBJ databases">
        <title>Bird 10,000 Genomes (B10K) Project - Family phase.</title>
        <authorList>
            <person name="Zhang G."/>
        </authorList>
    </citation>
    <scope>NUCLEOTIDE SEQUENCE [LARGE SCALE GENOMIC DNA]</scope>
    <source>
        <strain evidence="7">B10K-DU-002-71</strain>
        <tissue evidence="7">Muscle</tissue>
    </source>
</reference>
<dbReference type="SUPFAM" id="SSF56487">
    <property type="entry name" value="SRCR-like"/>
    <property type="match status" value="2"/>
</dbReference>
<evidence type="ECO:0000313" key="8">
    <source>
        <dbReference type="Proteomes" id="UP000583496"/>
    </source>
</evidence>
<dbReference type="Pfam" id="PF00530">
    <property type="entry name" value="SRCR"/>
    <property type="match status" value="2"/>
</dbReference>
<dbReference type="EMBL" id="VYZT01007345">
    <property type="protein sequence ID" value="NXS27087.1"/>
    <property type="molecule type" value="Genomic_DNA"/>
</dbReference>
<feature type="non-terminal residue" evidence="7">
    <location>
        <position position="1"/>
    </location>
</feature>
<accession>A0A7L2T235</accession>
<comment type="caution">
    <text evidence="7">The sequence shown here is derived from an EMBL/GenBank/DDBJ whole genome shotgun (WGS) entry which is preliminary data.</text>
</comment>
<dbReference type="PANTHER" id="PTHR19331:SF487">
    <property type="entry name" value="SOLUBLE SCAVENGER RECEPTOR CYSTEINE-RICH DOMAIN-CONTAINING PROTEIN SSC5D"/>
    <property type="match status" value="1"/>
</dbReference>
<evidence type="ECO:0000313" key="7">
    <source>
        <dbReference type="EMBL" id="NXS27087.1"/>
    </source>
</evidence>
<evidence type="ECO:0000256" key="1">
    <source>
        <dbReference type="ARBA" id="ARBA00022729"/>
    </source>
</evidence>
<feature type="disulfide bond" evidence="5">
    <location>
        <begin position="121"/>
        <end position="131"/>
    </location>
</feature>
<feature type="disulfide bond" evidence="5">
    <location>
        <begin position="12"/>
        <end position="22"/>
    </location>
</feature>
<proteinExistence type="predicted"/>
<dbReference type="InterPro" id="IPR036772">
    <property type="entry name" value="SRCR-like_dom_sf"/>
</dbReference>